<reference evidence="1 2" key="1">
    <citation type="journal article" date="2018" name="BMC Genomics">
        <title>Comparative genome analyses reveal sequence features reflecting distinct modes of host-adaptation between dicot and monocot powdery mildew.</title>
        <authorList>
            <person name="Wu Y."/>
            <person name="Ma X."/>
            <person name="Pan Z."/>
            <person name="Kale S.D."/>
            <person name="Song Y."/>
            <person name="King H."/>
            <person name="Zhang Q."/>
            <person name="Presley C."/>
            <person name="Deng X."/>
            <person name="Wei C.I."/>
            <person name="Xiao S."/>
        </authorList>
    </citation>
    <scope>NUCLEOTIDE SEQUENCE [LARGE SCALE GENOMIC DNA]</scope>
    <source>
        <strain evidence="1">UMSG2</strain>
    </source>
</reference>
<comment type="caution">
    <text evidence="1">The sequence shown here is derived from an EMBL/GenBank/DDBJ whole genome shotgun (WGS) entry which is preliminary data.</text>
</comment>
<name>A0A420HRS1_9PEZI</name>
<sequence>FRATGQDIYNVKECDRSQFLLGRTPLEALLETLEENQAQCKLDRDPQHQLTRLLIATKTGVSTNQEFSSGGVLPLDSTYKTISSARQSFL</sequence>
<feature type="non-terminal residue" evidence="1">
    <location>
        <position position="1"/>
    </location>
</feature>
<dbReference type="AlphaFoldDB" id="A0A420HRS1"/>
<dbReference type="EMBL" id="MCFK01005411">
    <property type="protein sequence ID" value="RKF60130.1"/>
    <property type="molecule type" value="Genomic_DNA"/>
</dbReference>
<keyword evidence="2" id="KW-1185">Reference proteome</keyword>
<organism evidence="1 2">
    <name type="scientific">Erysiphe neolycopersici</name>
    <dbReference type="NCBI Taxonomy" id="212602"/>
    <lineage>
        <taxon>Eukaryota</taxon>
        <taxon>Fungi</taxon>
        <taxon>Dikarya</taxon>
        <taxon>Ascomycota</taxon>
        <taxon>Pezizomycotina</taxon>
        <taxon>Leotiomycetes</taxon>
        <taxon>Erysiphales</taxon>
        <taxon>Erysiphaceae</taxon>
        <taxon>Erysiphe</taxon>
    </lineage>
</organism>
<protein>
    <submittedName>
        <fullName evidence="1">Uncharacterized protein</fullName>
    </submittedName>
</protein>
<proteinExistence type="predicted"/>
<gene>
    <name evidence="1" type="ORF">OnM2_054081</name>
</gene>
<evidence type="ECO:0000313" key="2">
    <source>
        <dbReference type="Proteomes" id="UP000286134"/>
    </source>
</evidence>
<accession>A0A420HRS1</accession>
<dbReference type="Proteomes" id="UP000286134">
    <property type="component" value="Unassembled WGS sequence"/>
</dbReference>
<evidence type="ECO:0000313" key="1">
    <source>
        <dbReference type="EMBL" id="RKF60130.1"/>
    </source>
</evidence>